<keyword evidence="3" id="KW-1185">Reference proteome</keyword>
<organism evidence="2 3">
    <name type="scientific">Caenorhabditis briggsae</name>
    <dbReference type="NCBI Taxonomy" id="6238"/>
    <lineage>
        <taxon>Eukaryota</taxon>
        <taxon>Metazoa</taxon>
        <taxon>Ecdysozoa</taxon>
        <taxon>Nematoda</taxon>
        <taxon>Chromadorea</taxon>
        <taxon>Rhabditida</taxon>
        <taxon>Rhabditina</taxon>
        <taxon>Rhabditomorpha</taxon>
        <taxon>Rhabditoidea</taxon>
        <taxon>Rhabditidae</taxon>
        <taxon>Peloderinae</taxon>
        <taxon>Caenorhabditis</taxon>
    </lineage>
</organism>
<accession>A0AAE9F978</accession>
<dbReference type="Proteomes" id="UP000829354">
    <property type="component" value="Chromosome V"/>
</dbReference>
<feature type="transmembrane region" description="Helical" evidence="1">
    <location>
        <begin position="177"/>
        <end position="195"/>
    </location>
</feature>
<gene>
    <name evidence="2" type="ORF">L5515_009039</name>
</gene>
<dbReference type="InterPro" id="IPR024483">
    <property type="entry name" value="Glam1"/>
</dbReference>
<keyword evidence="1" id="KW-0472">Membrane</keyword>
<name>A0AAE9F978_CAEBR</name>
<dbReference type="PANTHER" id="PTHR35013:SF3">
    <property type="entry name" value="TRANSMEMBRANE PROTEIN"/>
    <property type="match status" value="1"/>
</dbReference>
<evidence type="ECO:0000313" key="2">
    <source>
        <dbReference type="EMBL" id="UMM37185.1"/>
    </source>
</evidence>
<dbReference type="EMBL" id="CP092624">
    <property type="protein sequence ID" value="UMM37185.1"/>
    <property type="molecule type" value="Genomic_DNA"/>
</dbReference>
<keyword evidence="1" id="KW-1133">Transmembrane helix</keyword>
<sequence length="215" mass="24169">MEALSKKISLHKNITNKRRKHGNCSQGDFHHKTFTIKPNLFKILLTSSPFFRMSISSDSEHDVPPLQQPNGSVRLEVPTIGCIPVRPFLIILSILGIAGSFWAFIGVMVLNETMFSSYLKCFIGLCFHTAVLIGTINYYDDVLYVCQRLTLISMILSVFLVIVVLASNLKIEQVIELQLLIAFAIFVTALEYVSIERLRKYIEARRGTGGNESLA</sequence>
<feature type="transmembrane region" description="Helical" evidence="1">
    <location>
        <begin position="151"/>
        <end position="171"/>
    </location>
</feature>
<keyword evidence="1" id="KW-0812">Transmembrane</keyword>
<dbReference type="Pfam" id="PF10912">
    <property type="entry name" value="Glam1"/>
    <property type="match status" value="1"/>
</dbReference>
<evidence type="ECO:0000313" key="3">
    <source>
        <dbReference type="Proteomes" id="UP000829354"/>
    </source>
</evidence>
<feature type="transmembrane region" description="Helical" evidence="1">
    <location>
        <begin position="88"/>
        <end position="111"/>
    </location>
</feature>
<dbReference type="PANTHER" id="PTHR35013">
    <property type="entry name" value="PROTEIN CBG22618-RELATED"/>
    <property type="match status" value="1"/>
</dbReference>
<feature type="transmembrane region" description="Helical" evidence="1">
    <location>
        <begin position="117"/>
        <end position="139"/>
    </location>
</feature>
<protein>
    <submittedName>
        <fullName evidence="2">Uncharacterized protein</fullName>
    </submittedName>
</protein>
<proteinExistence type="predicted"/>
<evidence type="ECO:0000256" key="1">
    <source>
        <dbReference type="SAM" id="Phobius"/>
    </source>
</evidence>
<dbReference type="AlphaFoldDB" id="A0AAE9F978"/>
<reference evidence="2 3" key="1">
    <citation type="submission" date="2022-04" db="EMBL/GenBank/DDBJ databases">
        <title>Chromosome-level reference genomes for two strains of Caenorhabditis briggsae: an improved platform for comparative genomics.</title>
        <authorList>
            <person name="Stevens L."/>
            <person name="Andersen E."/>
        </authorList>
    </citation>
    <scope>NUCLEOTIDE SEQUENCE [LARGE SCALE GENOMIC DNA]</scope>
    <source>
        <strain evidence="2">VX34</strain>
        <tissue evidence="2">Whole-organism</tissue>
    </source>
</reference>